<dbReference type="Proteomes" id="UP000219036">
    <property type="component" value="Unassembled WGS sequence"/>
</dbReference>
<keyword evidence="7" id="KW-0811">Translocation</keyword>
<dbReference type="Pfam" id="PF02416">
    <property type="entry name" value="TatA_B_E"/>
    <property type="match status" value="1"/>
</dbReference>
<keyword evidence="8 10" id="KW-0472">Membrane</keyword>
<proteinExistence type="predicted"/>
<gene>
    <name evidence="11" type="ORF">SAMN06265182_0780</name>
</gene>
<evidence type="ECO:0000256" key="4">
    <source>
        <dbReference type="ARBA" id="ARBA00022692"/>
    </source>
</evidence>
<keyword evidence="5" id="KW-0653">Protein transport</keyword>
<dbReference type="RefSeq" id="WP_096999957.1">
    <property type="nucleotide sequence ID" value="NZ_OBEI01000002.1"/>
</dbReference>
<keyword evidence="3" id="KW-1003">Cell membrane</keyword>
<evidence type="ECO:0000256" key="7">
    <source>
        <dbReference type="ARBA" id="ARBA00023010"/>
    </source>
</evidence>
<name>A0A285NBS4_9AQUI</name>
<accession>A0A285NBS4</accession>
<organism evidence="11 12">
    <name type="scientific">Persephonella hydrogeniphila</name>
    <dbReference type="NCBI Taxonomy" id="198703"/>
    <lineage>
        <taxon>Bacteria</taxon>
        <taxon>Pseudomonadati</taxon>
        <taxon>Aquificota</taxon>
        <taxon>Aquificia</taxon>
        <taxon>Aquificales</taxon>
        <taxon>Hydrogenothermaceae</taxon>
        <taxon>Persephonella</taxon>
    </lineage>
</organism>
<keyword evidence="12" id="KW-1185">Reference proteome</keyword>
<evidence type="ECO:0000256" key="10">
    <source>
        <dbReference type="SAM" id="Phobius"/>
    </source>
</evidence>
<dbReference type="PANTHER" id="PTHR33162">
    <property type="entry name" value="SEC-INDEPENDENT PROTEIN TRANSLOCASE PROTEIN TATA, CHLOROPLASTIC"/>
    <property type="match status" value="1"/>
</dbReference>
<keyword evidence="6 10" id="KW-1133">Transmembrane helix</keyword>
<evidence type="ECO:0000313" key="11">
    <source>
        <dbReference type="EMBL" id="SNZ06738.1"/>
    </source>
</evidence>
<dbReference type="EMBL" id="OBEI01000002">
    <property type="protein sequence ID" value="SNZ06738.1"/>
    <property type="molecule type" value="Genomic_DNA"/>
</dbReference>
<comment type="subcellular location">
    <subcellularLocation>
        <location evidence="1">Membrane</location>
        <topology evidence="1">Single-pass membrane protein</topology>
    </subcellularLocation>
</comment>
<keyword evidence="4 10" id="KW-0812">Transmembrane</keyword>
<evidence type="ECO:0000256" key="1">
    <source>
        <dbReference type="ARBA" id="ARBA00004167"/>
    </source>
</evidence>
<keyword evidence="2" id="KW-0813">Transport</keyword>
<evidence type="ECO:0000256" key="8">
    <source>
        <dbReference type="ARBA" id="ARBA00023136"/>
    </source>
</evidence>
<dbReference type="GO" id="GO:0016020">
    <property type="term" value="C:membrane"/>
    <property type="evidence" value="ECO:0007669"/>
    <property type="project" value="UniProtKB-SubCell"/>
</dbReference>
<dbReference type="AlphaFoldDB" id="A0A285NBS4"/>
<evidence type="ECO:0000256" key="3">
    <source>
        <dbReference type="ARBA" id="ARBA00022475"/>
    </source>
</evidence>
<dbReference type="Gene3D" id="1.20.5.3310">
    <property type="match status" value="1"/>
</dbReference>
<evidence type="ECO:0000256" key="6">
    <source>
        <dbReference type="ARBA" id="ARBA00022989"/>
    </source>
</evidence>
<sequence length="111" mass="12764">MFGIGFTELIVIFIVALLVLGPKRLPEVAKTLGKFYREIKSTVDEVKEVVIEEPKPHTPPVEEKLSKIDDLEDELDKEIKKEKKNHHAEPKREKISFKKGEKVNESEPEKS</sequence>
<feature type="region of interest" description="Disordered" evidence="9">
    <location>
        <begin position="78"/>
        <end position="111"/>
    </location>
</feature>
<dbReference type="InterPro" id="IPR003369">
    <property type="entry name" value="TatA/B/E"/>
</dbReference>
<dbReference type="PANTHER" id="PTHR33162:SF1">
    <property type="entry name" value="SEC-INDEPENDENT PROTEIN TRANSLOCASE PROTEIN TATA, CHLOROPLASTIC"/>
    <property type="match status" value="1"/>
</dbReference>
<evidence type="ECO:0000256" key="5">
    <source>
        <dbReference type="ARBA" id="ARBA00022927"/>
    </source>
</evidence>
<dbReference type="PRINTS" id="PR01506">
    <property type="entry name" value="TATBPROTEIN"/>
</dbReference>
<protein>
    <submittedName>
        <fullName evidence="11">Sec-independent protein translocase protein TatB</fullName>
    </submittedName>
</protein>
<dbReference type="GO" id="GO:0043953">
    <property type="term" value="P:protein transport by the Tat complex"/>
    <property type="evidence" value="ECO:0007669"/>
    <property type="project" value="InterPro"/>
</dbReference>
<dbReference type="GO" id="GO:0008320">
    <property type="term" value="F:protein transmembrane transporter activity"/>
    <property type="evidence" value="ECO:0007669"/>
    <property type="project" value="InterPro"/>
</dbReference>
<reference evidence="12" key="1">
    <citation type="submission" date="2017-09" db="EMBL/GenBank/DDBJ databases">
        <authorList>
            <person name="Varghese N."/>
            <person name="Submissions S."/>
        </authorList>
    </citation>
    <scope>NUCLEOTIDE SEQUENCE [LARGE SCALE GENOMIC DNA]</scope>
    <source>
        <strain evidence="12">DSM 15103</strain>
    </source>
</reference>
<evidence type="ECO:0000256" key="2">
    <source>
        <dbReference type="ARBA" id="ARBA00022448"/>
    </source>
</evidence>
<evidence type="ECO:0000313" key="12">
    <source>
        <dbReference type="Proteomes" id="UP000219036"/>
    </source>
</evidence>
<feature type="transmembrane region" description="Helical" evidence="10">
    <location>
        <begin position="6"/>
        <end position="22"/>
    </location>
</feature>
<evidence type="ECO:0000256" key="9">
    <source>
        <dbReference type="SAM" id="MobiDB-lite"/>
    </source>
</evidence>
<dbReference type="InterPro" id="IPR018448">
    <property type="entry name" value="TatB"/>
</dbReference>
<dbReference type="NCBIfam" id="TIGR01410">
    <property type="entry name" value="tatB"/>
    <property type="match status" value="1"/>
</dbReference>